<sequence>MYKSTLPTLALLAQAAGTWASTVIYEWDVTWVNASPDGFERPVIGINGEWPCPPIKANVGDTILINMTNSLGNQTTGLHFHGINQINTNFMDGASMVNQCPVLPGSSMTYEFVADAPGTFWYHSHNMGQYPDGLRGPLIIYDPNDPYGNDYENEVILTVSDWYHNQTIPLVQQLLSPDNAQFRPPIPDTLIVNEGSDFNIQLDVGKTYRVRIISFAALASFMVHFGGHSMEVITIDASYVQKQEVDQLRVTPAQRYDVLITGSESDHGQNFPFLVAMDVNRDFEATGTTPPVSWNFNATGYLITDPNLPTDSVDVVQTFQPYDESLFVSYDLQPALGPVTKTWVLDFNFCRDENGYSRACFNNQTYIGQKTPALYSAATLGDKNSDPTAYGGVLPFIVNYGDIVELVVNNLDGAIHPFHLHGHQFQVVERPHTGAGVWTGSNVPSNPIPSKRDVVSVNGNSHAVLRFVADNPGVFLFHCHIEWHVEMGLTATLIEAPEKLHGYPIPQEMIDSCQSQGIPVSGNAAGNSNADDTAGFVTIPPTTYYGATYPSPNGGSA</sequence>
<dbReference type="InterPro" id="IPR008972">
    <property type="entry name" value="Cupredoxin"/>
</dbReference>
<feature type="domain" description="Plastocyanin-like" evidence="8">
    <location>
        <begin position="372"/>
        <end position="498"/>
    </location>
</feature>
<dbReference type="InterPro" id="IPR011706">
    <property type="entry name" value="Cu-oxidase_C"/>
</dbReference>
<dbReference type="InterPro" id="IPR002355">
    <property type="entry name" value="Cu_oxidase_Cu_BS"/>
</dbReference>
<dbReference type="InterPro" id="IPR011707">
    <property type="entry name" value="Cu-oxidase-like_N"/>
</dbReference>
<dbReference type="CDD" id="cd13851">
    <property type="entry name" value="CuRO_1_Fet3p"/>
    <property type="match status" value="1"/>
</dbReference>
<dbReference type="CDD" id="cd13877">
    <property type="entry name" value="CuRO_2_Fet3p_like"/>
    <property type="match status" value="1"/>
</dbReference>
<dbReference type="GO" id="GO:0033215">
    <property type="term" value="P:reductive iron assimilation"/>
    <property type="evidence" value="ECO:0007669"/>
    <property type="project" value="TreeGrafter"/>
</dbReference>
<evidence type="ECO:0000256" key="2">
    <source>
        <dbReference type="ARBA" id="ARBA00022723"/>
    </source>
</evidence>
<evidence type="ECO:0000259" key="7">
    <source>
        <dbReference type="Pfam" id="PF00394"/>
    </source>
</evidence>
<dbReference type="Gene3D" id="2.60.40.420">
    <property type="entry name" value="Cupredoxins - blue copper proteins"/>
    <property type="match status" value="3"/>
</dbReference>
<feature type="chain" id="PRO_5040277109" description="Laccase" evidence="6">
    <location>
        <begin position="21"/>
        <end position="557"/>
    </location>
</feature>
<comment type="similarity">
    <text evidence="1">Belongs to the multicopper oxidase family.</text>
</comment>
<dbReference type="GO" id="GO:0005507">
    <property type="term" value="F:copper ion binding"/>
    <property type="evidence" value="ECO:0007669"/>
    <property type="project" value="InterPro"/>
</dbReference>
<evidence type="ECO:0000256" key="1">
    <source>
        <dbReference type="ARBA" id="ARBA00010609"/>
    </source>
</evidence>
<feature type="signal peptide" evidence="6">
    <location>
        <begin position="1"/>
        <end position="20"/>
    </location>
</feature>
<evidence type="ECO:0000259" key="9">
    <source>
        <dbReference type="Pfam" id="PF07732"/>
    </source>
</evidence>
<dbReference type="InterPro" id="IPR044130">
    <property type="entry name" value="CuRO_2_Fet3-like"/>
</dbReference>
<evidence type="ECO:0000259" key="8">
    <source>
        <dbReference type="Pfam" id="PF07731"/>
    </source>
</evidence>
<feature type="domain" description="Plastocyanin-like" evidence="7">
    <location>
        <begin position="154"/>
        <end position="283"/>
    </location>
</feature>
<dbReference type="SUPFAM" id="SSF49503">
    <property type="entry name" value="Cupredoxins"/>
    <property type="match status" value="3"/>
</dbReference>
<dbReference type="PROSITE" id="PS00079">
    <property type="entry name" value="MULTICOPPER_OXIDASE1"/>
    <property type="match status" value="2"/>
</dbReference>
<organism evidence="10 11">
    <name type="scientific">Neoarthrinium moseri</name>
    <dbReference type="NCBI Taxonomy" id="1658444"/>
    <lineage>
        <taxon>Eukaryota</taxon>
        <taxon>Fungi</taxon>
        <taxon>Dikarya</taxon>
        <taxon>Ascomycota</taxon>
        <taxon>Pezizomycotina</taxon>
        <taxon>Sordariomycetes</taxon>
        <taxon>Xylariomycetidae</taxon>
        <taxon>Amphisphaeriales</taxon>
        <taxon>Apiosporaceae</taxon>
        <taxon>Neoarthrinium</taxon>
    </lineage>
</organism>
<dbReference type="Proteomes" id="UP000829685">
    <property type="component" value="Unassembled WGS sequence"/>
</dbReference>
<dbReference type="InterPro" id="IPR001117">
    <property type="entry name" value="Cu-oxidase_2nd"/>
</dbReference>
<dbReference type="PANTHER" id="PTHR11709:SF361">
    <property type="entry name" value="IRON TRANSPORT MULTICOPPER OXIDASE FET3"/>
    <property type="match status" value="1"/>
</dbReference>
<name>A0A9P9WQR6_9PEZI</name>
<gene>
    <name evidence="10" type="ORF">JX265_004302</name>
</gene>
<dbReference type="InterPro" id="IPR045087">
    <property type="entry name" value="Cu-oxidase_fam"/>
</dbReference>
<comment type="caution">
    <text evidence="10">The sequence shown here is derived from an EMBL/GenBank/DDBJ whole genome shotgun (WGS) entry which is preliminary data.</text>
</comment>
<evidence type="ECO:0000256" key="4">
    <source>
        <dbReference type="ARBA" id="ARBA00023002"/>
    </source>
</evidence>
<evidence type="ECO:0000313" key="11">
    <source>
        <dbReference type="Proteomes" id="UP000829685"/>
    </source>
</evidence>
<protein>
    <recommendedName>
        <fullName evidence="12">Laccase</fullName>
    </recommendedName>
</protein>
<dbReference type="Pfam" id="PF00394">
    <property type="entry name" value="Cu-oxidase"/>
    <property type="match status" value="1"/>
</dbReference>
<accession>A0A9P9WQR6</accession>
<dbReference type="GO" id="GO:0033573">
    <property type="term" value="C:high-affinity iron permease complex"/>
    <property type="evidence" value="ECO:0007669"/>
    <property type="project" value="TreeGrafter"/>
</dbReference>
<dbReference type="PANTHER" id="PTHR11709">
    <property type="entry name" value="MULTI-COPPER OXIDASE"/>
    <property type="match status" value="1"/>
</dbReference>
<evidence type="ECO:0008006" key="12">
    <source>
        <dbReference type="Google" id="ProtNLM"/>
    </source>
</evidence>
<evidence type="ECO:0000256" key="5">
    <source>
        <dbReference type="ARBA" id="ARBA00023008"/>
    </source>
</evidence>
<keyword evidence="11" id="KW-1185">Reference proteome</keyword>
<dbReference type="PROSITE" id="PS00080">
    <property type="entry name" value="MULTICOPPER_OXIDASE2"/>
    <property type="match status" value="1"/>
</dbReference>
<keyword evidence="2" id="KW-0479">Metal-binding</keyword>
<evidence type="ECO:0000256" key="6">
    <source>
        <dbReference type="SAM" id="SignalP"/>
    </source>
</evidence>
<dbReference type="AlphaFoldDB" id="A0A9P9WQR6"/>
<evidence type="ECO:0000256" key="3">
    <source>
        <dbReference type="ARBA" id="ARBA00022729"/>
    </source>
</evidence>
<keyword evidence="4" id="KW-0560">Oxidoreductase</keyword>
<feature type="domain" description="Plastocyanin-like" evidence="9">
    <location>
        <begin position="29"/>
        <end position="144"/>
    </location>
</feature>
<dbReference type="InterPro" id="IPR033138">
    <property type="entry name" value="Cu_oxidase_CS"/>
</dbReference>
<dbReference type="GO" id="GO:0010106">
    <property type="term" value="P:cellular response to iron ion starvation"/>
    <property type="evidence" value="ECO:0007669"/>
    <property type="project" value="TreeGrafter"/>
</dbReference>
<dbReference type="EMBL" id="JAFIMR010000008">
    <property type="protein sequence ID" value="KAI1875244.1"/>
    <property type="molecule type" value="Genomic_DNA"/>
</dbReference>
<proteinExistence type="inferred from homology"/>
<keyword evidence="3 6" id="KW-0732">Signal</keyword>
<dbReference type="Pfam" id="PF07732">
    <property type="entry name" value="Cu-oxidase_3"/>
    <property type="match status" value="1"/>
</dbReference>
<dbReference type="GO" id="GO:0004322">
    <property type="term" value="F:ferroxidase activity"/>
    <property type="evidence" value="ECO:0007669"/>
    <property type="project" value="TreeGrafter"/>
</dbReference>
<keyword evidence="5" id="KW-0186">Copper</keyword>
<dbReference type="Pfam" id="PF07731">
    <property type="entry name" value="Cu-oxidase_2"/>
    <property type="match status" value="1"/>
</dbReference>
<reference evidence="10" key="1">
    <citation type="submission" date="2021-03" db="EMBL/GenBank/DDBJ databases">
        <title>Revisited historic fungal species revealed as producer of novel bioactive compounds through whole genome sequencing and comparative genomics.</title>
        <authorList>
            <person name="Vignolle G.A."/>
            <person name="Hochenegger N."/>
            <person name="Mach R.L."/>
            <person name="Mach-Aigner A.R."/>
            <person name="Javad Rahimi M."/>
            <person name="Salim K.A."/>
            <person name="Chan C.M."/>
            <person name="Lim L.B.L."/>
            <person name="Cai F."/>
            <person name="Druzhinina I.S."/>
            <person name="U'Ren J.M."/>
            <person name="Derntl C."/>
        </authorList>
    </citation>
    <scope>NUCLEOTIDE SEQUENCE</scope>
    <source>
        <strain evidence="10">TUCIM 5799</strain>
    </source>
</reference>
<evidence type="ECO:0000313" key="10">
    <source>
        <dbReference type="EMBL" id="KAI1875244.1"/>
    </source>
</evidence>